<evidence type="ECO:0000256" key="1">
    <source>
        <dbReference type="SAM" id="MobiDB-lite"/>
    </source>
</evidence>
<organism evidence="2 3">
    <name type="scientific">Alteripontixanthobacter maritimus</name>
    <dbReference type="NCBI Taxonomy" id="2161824"/>
    <lineage>
        <taxon>Bacteria</taxon>
        <taxon>Pseudomonadati</taxon>
        <taxon>Pseudomonadota</taxon>
        <taxon>Alphaproteobacteria</taxon>
        <taxon>Sphingomonadales</taxon>
        <taxon>Erythrobacteraceae</taxon>
        <taxon>Alteripontixanthobacter</taxon>
    </lineage>
</organism>
<comment type="caution">
    <text evidence="2">The sequence shown here is derived from an EMBL/GenBank/DDBJ whole genome shotgun (WGS) entry which is preliminary data.</text>
</comment>
<keyword evidence="3" id="KW-1185">Reference proteome</keyword>
<name>A0A369Q6E7_9SPHN</name>
<gene>
    <name evidence="2" type="ORF">HME9302_01660</name>
</gene>
<dbReference type="Proteomes" id="UP000253727">
    <property type="component" value="Unassembled WGS sequence"/>
</dbReference>
<accession>A0A369Q6E7</accession>
<proteinExistence type="predicted"/>
<evidence type="ECO:0000313" key="2">
    <source>
        <dbReference type="EMBL" id="RDC60453.1"/>
    </source>
</evidence>
<protein>
    <submittedName>
        <fullName evidence="2">Uncharacterized protein</fullName>
    </submittedName>
</protein>
<sequence>MVRRSGVLMGKVRTTMRKEGEGMKKERRTPINLYFPAAQLR</sequence>
<dbReference type="AlphaFoldDB" id="A0A369Q6E7"/>
<dbReference type="EMBL" id="QBKA01000002">
    <property type="protein sequence ID" value="RDC60453.1"/>
    <property type="molecule type" value="Genomic_DNA"/>
</dbReference>
<evidence type="ECO:0000313" key="3">
    <source>
        <dbReference type="Proteomes" id="UP000253727"/>
    </source>
</evidence>
<feature type="region of interest" description="Disordered" evidence="1">
    <location>
        <begin position="1"/>
        <end position="28"/>
    </location>
</feature>
<reference evidence="2 3" key="1">
    <citation type="submission" date="2018-04" db="EMBL/GenBank/DDBJ databases">
        <title>Altererythrobacter sp. HME9302 genome sequencing and assembly.</title>
        <authorList>
            <person name="Kang H."/>
            <person name="Kim H."/>
            <person name="Joh K."/>
        </authorList>
    </citation>
    <scope>NUCLEOTIDE SEQUENCE [LARGE SCALE GENOMIC DNA]</scope>
    <source>
        <strain evidence="2 3">HME9302</strain>
    </source>
</reference>